<proteinExistence type="predicted"/>
<gene>
    <name evidence="11" type="primary">Ednrb_1</name>
    <name evidence="11" type="ORF">MYIHEB_R02754</name>
</gene>
<protein>
    <submittedName>
        <fullName evidence="11">EDNRB protein</fullName>
    </submittedName>
</protein>
<evidence type="ECO:0000256" key="5">
    <source>
        <dbReference type="ARBA" id="ARBA00023040"/>
    </source>
</evidence>
<reference evidence="11 12" key="1">
    <citation type="submission" date="2019-09" db="EMBL/GenBank/DDBJ databases">
        <title>Bird 10,000 Genomes (B10K) Project - Family phase.</title>
        <authorList>
            <person name="Zhang G."/>
        </authorList>
    </citation>
    <scope>NUCLEOTIDE SEQUENCE [LARGE SCALE GENOMIC DNA]</scope>
    <source>
        <strain evidence="11">B10K-DU-001-33</strain>
        <tissue evidence="11">Muscle</tissue>
    </source>
</reference>
<dbReference type="EMBL" id="VWZQ01008661">
    <property type="protein sequence ID" value="NXH32180.1"/>
    <property type="molecule type" value="Genomic_DNA"/>
</dbReference>
<dbReference type="PROSITE" id="PS50262">
    <property type="entry name" value="G_PROTEIN_RECEP_F1_2"/>
    <property type="match status" value="1"/>
</dbReference>
<feature type="domain" description="G-protein coupled receptors family 1 profile" evidence="10">
    <location>
        <begin position="95"/>
        <end position="176"/>
    </location>
</feature>
<evidence type="ECO:0000313" key="11">
    <source>
        <dbReference type="EMBL" id="NXH32180.1"/>
    </source>
</evidence>
<sequence length="176" mass="19008">LAVLLSCLFSGTHGQTPQAFQESTVPLEVLSQEQAYSSLLQPGLFRAIPASNVSESGPSEPPLLPVCAKPADIRHVFKYINTIVSCTIFVVGIIGNSTLLRIIYKNKCMRNGPNVLIASLALGDLLYILIALPINVYKLLAKDWPFGVQVCKLVPFIQKASVGITVLSLCALSIDR</sequence>
<feature type="transmembrane region" description="Helical" evidence="9">
    <location>
        <begin position="79"/>
        <end position="103"/>
    </location>
</feature>
<keyword evidence="12" id="KW-1185">Reference proteome</keyword>
<feature type="transmembrane region" description="Helical" evidence="9">
    <location>
        <begin position="115"/>
        <end position="136"/>
    </location>
</feature>
<dbReference type="AlphaFoldDB" id="A0A7K9J3R9"/>
<dbReference type="GO" id="GO:0005886">
    <property type="term" value="C:plasma membrane"/>
    <property type="evidence" value="ECO:0007669"/>
    <property type="project" value="UniProtKB-SubCell"/>
</dbReference>
<evidence type="ECO:0000256" key="8">
    <source>
        <dbReference type="ARBA" id="ARBA00023224"/>
    </source>
</evidence>
<evidence type="ECO:0000256" key="3">
    <source>
        <dbReference type="ARBA" id="ARBA00022692"/>
    </source>
</evidence>
<evidence type="ECO:0000256" key="7">
    <source>
        <dbReference type="ARBA" id="ARBA00023170"/>
    </source>
</evidence>
<evidence type="ECO:0000313" key="12">
    <source>
        <dbReference type="Proteomes" id="UP000534930"/>
    </source>
</evidence>
<keyword evidence="3 9" id="KW-0812">Transmembrane</keyword>
<evidence type="ECO:0000256" key="1">
    <source>
        <dbReference type="ARBA" id="ARBA00004651"/>
    </source>
</evidence>
<dbReference type="InterPro" id="IPR017452">
    <property type="entry name" value="GPCR_Rhodpsn_7TM"/>
</dbReference>
<feature type="non-terminal residue" evidence="11">
    <location>
        <position position="1"/>
    </location>
</feature>
<dbReference type="PANTHER" id="PTHR46099:SF4">
    <property type="entry name" value="ENDOTHELIN RECEPTOR TYPE B"/>
    <property type="match status" value="1"/>
</dbReference>
<dbReference type="GO" id="GO:0048066">
    <property type="term" value="P:developmental pigmentation"/>
    <property type="evidence" value="ECO:0007669"/>
    <property type="project" value="TreeGrafter"/>
</dbReference>
<feature type="non-terminal residue" evidence="11">
    <location>
        <position position="176"/>
    </location>
</feature>
<comment type="caution">
    <text evidence="11">The sequence shown here is derived from an EMBL/GenBank/DDBJ whole genome shotgun (WGS) entry which is preliminary data.</text>
</comment>
<evidence type="ECO:0000259" key="10">
    <source>
        <dbReference type="PROSITE" id="PS50262"/>
    </source>
</evidence>
<dbReference type="Pfam" id="PF00001">
    <property type="entry name" value="7tm_1"/>
    <property type="match status" value="1"/>
</dbReference>
<dbReference type="GO" id="GO:0008217">
    <property type="term" value="P:regulation of blood pressure"/>
    <property type="evidence" value="ECO:0007669"/>
    <property type="project" value="InterPro"/>
</dbReference>
<dbReference type="GO" id="GO:0042310">
    <property type="term" value="P:vasoconstriction"/>
    <property type="evidence" value="ECO:0007669"/>
    <property type="project" value="InterPro"/>
</dbReference>
<comment type="subcellular location">
    <subcellularLocation>
        <location evidence="1">Cell membrane</location>
        <topology evidence="1">Multi-pass membrane protein</topology>
    </subcellularLocation>
</comment>
<dbReference type="PANTHER" id="PTHR46099">
    <property type="entry name" value="G_PROTEIN_RECEP_F1_2 DOMAIN-CONTAINING PROTEIN"/>
    <property type="match status" value="1"/>
</dbReference>
<keyword evidence="5" id="KW-0297">G-protein coupled receptor</keyword>
<dbReference type="InterPro" id="IPR000276">
    <property type="entry name" value="GPCR_Rhodpsn"/>
</dbReference>
<evidence type="ECO:0000256" key="4">
    <source>
        <dbReference type="ARBA" id="ARBA00022989"/>
    </source>
</evidence>
<dbReference type="GO" id="GO:0004962">
    <property type="term" value="F:endothelin receptor activity"/>
    <property type="evidence" value="ECO:0007669"/>
    <property type="project" value="InterPro"/>
</dbReference>
<keyword evidence="8" id="KW-0807">Transducer</keyword>
<dbReference type="Gene3D" id="1.20.1070.10">
    <property type="entry name" value="Rhodopsin 7-helix transmembrane proteins"/>
    <property type="match status" value="1"/>
</dbReference>
<dbReference type="PRINTS" id="PR00366">
    <property type="entry name" value="ENDOTHELINR"/>
</dbReference>
<dbReference type="SUPFAM" id="SSF81321">
    <property type="entry name" value="Family A G protein-coupled receptor-like"/>
    <property type="match status" value="1"/>
</dbReference>
<keyword evidence="6 9" id="KW-0472">Membrane</keyword>
<dbReference type="InterPro" id="IPR051193">
    <property type="entry name" value="GPCR_endothelin_rcpt"/>
</dbReference>
<keyword evidence="4 9" id="KW-1133">Transmembrane helix</keyword>
<dbReference type="PRINTS" id="PR00237">
    <property type="entry name" value="GPCRRHODOPSN"/>
</dbReference>
<dbReference type="GO" id="GO:0048484">
    <property type="term" value="P:enteric nervous system development"/>
    <property type="evidence" value="ECO:0007669"/>
    <property type="project" value="InterPro"/>
</dbReference>
<organism evidence="11 12">
    <name type="scientific">Myiagra hebetior</name>
    <dbReference type="NCBI Taxonomy" id="381031"/>
    <lineage>
        <taxon>Eukaryota</taxon>
        <taxon>Metazoa</taxon>
        <taxon>Chordata</taxon>
        <taxon>Craniata</taxon>
        <taxon>Vertebrata</taxon>
        <taxon>Euteleostomi</taxon>
        <taxon>Archelosauria</taxon>
        <taxon>Archosauria</taxon>
        <taxon>Dinosauria</taxon>
        <taxon>Saurischia</taxon>
        <taxon>Theropoda</taxon>
        <taxon>Coelurosauria</taxon>
        <taxon>Aves</taxon>
        <taxon>Neognathae</taxon>
        <taxon>Neoaves</taxon>
        <taxon>Telluraves</taxon>
        <taxon>Australaves</taxon>
        <taxon>Passeriformes</taxon>
        <taxon>Corvoidea</taxon>
        <taxon>Monarchidae</taxon>
        <taxon>Myiagra</taxon>
    </lineage>
</organism>
<name>A0A7K9J3R9_9CORV</name>
<dbReference type="Proteomes" id="UP000534930">
    <property type="component" value="Unassembled WGS sequence"/>
</dbReference>
<accession>A0A7K9J3R9</accession>
<evidence type="ECO:0000256" key="9">
    <source>
        <dbReference type="SAM" id="Phobius"/>
    </source>
</evidence>
<keyword evidence="2" id="KW-1003">Cell membrane</keyword>
<evidence type="ECO:0000256" key="6">
    <source>
        <dbReference type="ARBA" id="ARBA00023136"/>
    </source>
</evidence>
<evidence type="ECO:0000256" key="2">
    <source>
        <dbReference type="ARBA" id="ARBA00022475"/>
    </source>
</evidence>
<keyword evidence="7" id="KW-0675">Receptor</keyword>
<dbReference type="InterPro" id="IPR000499">
    <property type="entry name" value="Endthln_rcpt"/>
</dbReference>